<organism evidence="9 10">
    <name type="scientific">Duganella aceris</name>
    <dbReference type="NCBI Taxonomy" id="2703883"/>
    <lineage>
        <taxon>Bacteria</taxon>
        <taxon>Pseudomonadati</taxon>
        <taxon>Pseudomonadota</taxon>
        <taxon>Betaproteobacteria</taxon>
        <taxon>Burkholderiales</taxon>
        <taxon>Oxalobacteraceae</taxon>
        <taxon>Telluria group</taxon>
        <taxon>Duganella</taxon>
    </lineage>
</organism>
<evidence type="ECO:0000256" key="6">
    <source>
        <dbReference type="ARBA" id="ARBA00023263"/>
    </source>
</evidence>
<sequence length="693" mass="73184">MRRMHCWVVTALWHMLLACAHASPPLLAIDSLPIAVVCPANGSAGKAAGARLVRKGDLYQATMTPADWGGHFSRQVLPACTTSDIAGKNVDGGGSCQAGVGAAPVLVWDAGAILTGQPGQPPMPEPELRNIHTAIIQPDGTLAMIPFAWPSLSPEQRALLDREDQAGEQRLAYLRGDRALEGSRFRRRSSVLGDSIHSTPVYVAGAGRRAAIYLGANDGMLHGFDADTGQELFAYIPNALMAELHRLTDPAYVHRAYVDGPAGTGEAILGGGRKTVLVSGMGGGAQGVFALDVTDPTRFADGLGVLWEFTDRDDAMMGNVTTPPQIAKVRTNGAGASAVYRYFAIVASGVNNYDSGDARKGALFLLALDKPHDEPWQRDTNYYRLITPISEPALANALNAPVLLADSDGALRYAYAGDLQGNLWRFDFGGAAPWAKAVGPGAGGTPLFVARDASGRRQAIAQQPLLAYAPKRGYMVLFGTGQLIEKADRAAARRAPQSYYAIIDSLLTPPDLVTSRRQLTQRFLDGAAGDVLFNISGASMDAGSKGWYVDFLQAEKTGERSIDSGVLANGDVFFNTLIPGADPCAATRARTYALNVLTGLAGDSTVAAILPGNEPIVGLLLPEYAPSPVLLPMSTTRANLGPAGRISVKATAAVANIGAEGVVVAGSVKSLRRAGRLNWREVSNWRELHEAAK</sequence>
<evidence type="ECO:0000256" key="7">
    <source>
        <dbReference type="SAM" id="SignalP"/>
    </source>
</evidence>
<comment type="caution">
    <text evidence="9">The sequence shown here is derived from an EMBL/GenBank/DDBJ whole genome shotgun (WGS) entry which is preliminary data.</text>
</comment>
<reference evidence="9 10" key="1">
    <citation type="submission" date="2020-01" db="EMBL/GenBank/DDBJ databases">
        <authorList>
            <person name="Lee S.D."/>
        </authorList>
    </citation>
    <scope>NUCLEOTIDE SEQUENCE [LARGE SCALE GENOMIC DNA]</scope>
    <source>
        <strain evidence="9 10">SAP-35</strain>
    </source>
</reference>
<comment type="similarity">
    <text evidence="2">Belongs to the PilY1 family.</text>
</comment>
<evidence type="ECO:0000256" key="2">
    <source>
        <dbReference type="ARBA" id="ARBA00008387"/>
    </source>
</evidence>
<keyword evidence="7" id="KW-0732">Signal</keyword>
<feature type="domain" description="PilY1 beta-propeller" evidence="8">
    <location>
        <begin position="206"/>
        <end position="505"/>
    </location>
</feature>
<dbReference type="PROSITE" id="PS51257">
    <property type="entry name" value="PROKAR_LIPOPROTEIN"/>
    <property type="match status" value="1"/>
</dbReference>
<gene>
    <name evidence="9" type="ORF">GW587_30115</name>
</gene>
<keyword evidence="4" id="KW-0479">Metal-binding</keyword>
<evidence type="ECO:0000313" key="9">
    <source>
        <dbReference type="EMBL" id="NGZ88497.1"/>
    </source>
</evidence>
<comment type="subcellular location">
    <subcellularLocation>
        <location evidence="1">Fimbrium</location>
    </subcellularLocation>
</comment>
<dbReference type="Proteomes" id="UP000666369">
    <property type="component" value="Unassembled WGS sequence"/>
</dbReference>
<dbReference type="InterPro" id="IPR008707">
    <property type="entry name" value="B-propeller_PilY1"/>
</dbReference>
<dbReference type="InterPro" id="IPR011047">
    <property type="entry name" value="Quinoprotein_ADH-like_sf"/>
</dbReference>
<feature type="chain" id="PRO_5045224327" evidence="7">
    <location>
        <begin position="23"/>
        <end position="693"/>
    </location>
</feature>
<dbReference type="EMBL" id="JAADJT010000023">
    <property type="protein sequence ID" value="NGZ88497.1"/>
    <property type="molecule type" value="Genomic_DNA"/>
</dbReference>
<dbReference type="RefSeq" id="WP_166108614.1">
    <property type="nucleotide sequence ID" value="NZ_JAADJT010000023.1"/>
</dbReference>
<accession>A0ABX0FUW2</accession>
<feature type="signal peptide" evidence="7">
    <location>
        <begin position="1"/>
        <end position="22"/>
    </location>
</feature>
<evidence type="ECO:0000256" key="3">
    <source>
        <dbReference type="ARBA" id="ARBA00022558"/>
    </source>
</evidence>
<name>A0ABX0FUW2_9BURK</name>
<keyword evidence="3" id="KW-1029">Fimbrium biogenesis</keyword>
<evidence type="ECO:0000256" key="5">
    <source>
        <dbReference type="ARBA" id="ARBA00022837"/>
    </source>
</evidence>
<keyword evidence="10" id="KW-1185">Reference proteome</keyword>
<protein>
    <submittedName>
        <fullName evidence="9">Pilus assembly protein PilY</fullName>
    </submittedName>
</protein>
<reference evidence="10" key="2">
    <citation type="submission" date="2023-07" db="EMBL/GenBank/DDBJ databases">
        <title>Duganella aceri sp. nov., isolated from tree sap.</title>
        <authorList>
            <person name="Kim I.S."/>
        </authorList>
    </citation>
    <scope>NUCLEOTIDE SEQUENCE [LARGE SCALE GENOMIC DNA]</scope>
    <source>
        <strain evidence="10">SAP-35</strain>
    </source>
</reference>
<dbReference type="Pfam" id="PF05567">
    <property type="entry name" value="T4P_PilY1"/>
    <property type="match status" value="1"/>
</dbReference>
<proteinExistence type="inferred from homology"/>
<evidence type="ECO:0000256" key="4">
    <source>
        <dbReference type="ARBA" id="ARBA00022723"/>
    </source>
</evidence>
<evidence type="ECO:0000259" key="8">
    <source>
        <dbReference type="Pfam" id="PF05567"/>
    </source>
</evidence>
<evidence type="ECO:0000256" key="1">
    <source>
        <dbReference type="ARBA" id="ARBA00004561"/>
    </source>
</evidence>
<keyword evidence="5" id="KW-0106">Calcium</keyword>
<evidence type="ECO:0000313" key="10">
    <source>
        <dbReference type="Proteomes" id="UP000666369"/>
    </source>
</evidence>
<keyword evidence="6" id="KW-0281">Fimbrium</keyword>
<dbReference type="SUPFAM" id="SSF50998">
    <property type="entry name" value="Quinoprotein alcohol dehydrogenase-like"/>
    <property type="match status" value="1"/>
</dbReference>